<gene>
    <name evidence="1" type="ORF">L6164_013955</name>
</gene>
<reference evidence="1 2" key="1">
    <citation type="journal article" date="2022" name="DNA Res.">
        <title>Chromosomal-level genome assembly of the orchid tree Bauhinia variegata (Leguminosae; Cercidoideae) supports the allotetraploid origin hypothesis of Bauhinia.</title>
        <authorList>
            <person name="Zhong Y."/>
            <person name="Chen Y."/>
            <person name="Zheng D."/>
            <person name="Pang J."/>
            <person name="Liu Y."/>
            <person name="Luo S."/>
            <person name="Meng S."/>
            <person name="Qian L."/>
            <person name="Wei D."/>
            <person name="Dai S."/>
            <person name="Zhou R."/>
        </authorList>
    </citation>
    <scope>NUCLEOTIDE SEQUENCE [LARGE SCALE GENOMIC DNA]</scope>
    <source>
        <strain evidence="1">BV-YZ2020</strain>
    </source>
</reference>
<evidence type="ECO:0000313" key="2">
    <source>
        <dbReference type="Proteomes" id="UP000828941"/>
    </source>
</evidence>
<sequence length="278" mass="31507">MAEPAMYAFVASWITPSSLFIFLNLVIGTIALTSRFPSKKPVQKSELGSHDSPQLVRSSSLLERVRSFNFGLHKYEPTNVETEYIQPVHDSPQLVRTPSLLQRVTSFNFGFAVTAETEHIQPDQPEYENPYPNPPSLLERPESMNSSTRCRSDSIKPDEGSEVQARGSDPDHTSENLVRRSKSETHKGSPAKSSEKMKKSASEKLNLRNFDENESMVEQRRPASVRTERDSRRVSETLFGEEEGVDAKADDFINRFKQQLRLQRLDSLLRYRGTASAN</sequence>
<dbReference type="Proteomes" id="UP000828941">
    <property type="component" value="Chromosome 6"/>
</dbReference>
<dbReference type="EMBL" id="CM039431">
    <property type="protein sequence ID" value="KAI4335294.1"/>
    <property type="molecule type" value="Genomic_DNA"/>
</dbReference>
<protein>
    <submittedName>
        <fullName evidence="1">Uncharacterized protein</fullName>
    </submittedName>
</protein>
<comment type="caution">
    <text evidence="1">The sequence shown here is derived from an EMBL/GenBank/DDBJ whole genome shotgun (WGS) entry which is preliminary data.</text>
</comment>
<accession>A0ACB9NG30</accession>
<name>A0ACB9NG30_BAUVA</name>
<evidence type="ECO:0000313" key="1">
    <source>
        <dbReference type="EMBL" id="KAI4335294.1"/>
    </source>
</evidence>
<keyword evidence="2" id="KW-1185">Reference proteome</keyword>
<organism evidence="1 2">
    <name type="scientific">Bauhinia variegata</name>
    <name type="common">Purple orchid tree</name>
    <name type="synonym">Phanera variegata</name>
    <dbReference type="NCBI Taxonomy" id="167791"/>
    <lineage>
        <taxon>Eukaryota</taxon>
        <taxon>Viridiplantae</taxon>
        <taxon>Streptophyta</taxon>
        <taxon>Embryophyta</taxon>
        <taxon>Tracheophyta</taxon>
        <taxon>Spermatophyta</taxon>
        <taxon>Magnoliopsida</taxon>
        <taxon>eudicotyledons</taxon>
        <taxon>Gunneridae</taxon>
        <taxon>Pentapetalae</taxon>
        <taxon>rosids</taxon>
        <taxon>fabids</taxon>
        <taxon>Fabales</taxon>
        <taxon>Fabaceae</taxon>
        <taxon>Cercidoideae</taxon>
        <taxon>Cercideae</taxon>
        <taxon>Bauhiniinae</taxon>
        <taxon>Bauhinia</taxon>
    </lineage>
</organism>
<proteinExistence type="predicted"/>